<keyword evidence="3" id="KW-1185">Reference proteome</keyword>
<evidence type="ECO:0000256" key="1">
    <source>
        <dbReference type="SAM" id="Phobius"/>
    </source>
</evidence>
<protein>
    <recommendedName>
        <fullName evidence="4">General secretion pathway, M protein</fullName>
    </recommendedName>
</protein>
<keyword evidence="1" id="KW-0472">Membrane</keyword>
<evidence type="ECO:0000313" key="3">
    <source>
        <dbReference type="Proteomes" id="UP000318081"/>
    </source>
</evidence>
<evidence type="ECO:0000313" key="2">
    <source>
        <dbReference type="EMBL" id="QDV82792.1"/>
    </source>
</evidence>
<dbReference type="Gene3D" id="3.30.70.60">
    <property type="match status" value="1"/>
</dbReference>
<dbReference type="InterPro" id="IPR014717">
    <property type="entry name" value="Transl_elong_EF1B/ribsomal_bS6"/>
</dbReference>
<proteinExistence type="predicted"/>
<keyword evidence="1" id="KW-0812">Transmembrane</keyword>
<reference evidence="2 3" key="1">
    <citation type="submission" date="2019-02" db="EMBL/GenBank/DDBJ databases">
        <title>Deep-cultivation of Planctomycetes and their phenomic and genomic characterization uncovers novel biology.</title>
        <authorList>
            <person name="Wiegand S."/>
            <person name="Jogler M."/>
            <person name="Boedeker C."/>
            <person name="Pinto D."/>
            <person name="Vollmers J."/>
            <person name="Rivas-Marin E."/>
            <person name="Kohn T."/>
            <person name="Peeters S.H."/>
            <person name="Heuer A."/>
            <person name="Rast P."/>
            <person name="Oberbeckmann S."/>
            <person name="Bunk B."/>
            <person name="Jeske O."/>
            <person name="Meyerdierks A."/>
            <person name="Storesund J.E."/>
            <person name="Kallscheuer N."/>
            <person name="Luecker S."/>
            <person name="Lage O.M."/>
            <person name="Pohl T."/>
            <person name="Merkel B.J."/>
            <person name="Hornburger P."/>
            <person name="Mueller R.-W."/>
            <person name="Bruemmer F."/>
            <person name="Labrenz M."/>
            <person name="Spormann A.M."/>
            <person name="Op den Camp H."/>
            <person name="Overmann J."/>
            <person name="Amann R."/>
            <person name="Jetten M.S.M."/>
            <person name="Mascher T."/>
            <person name="Medema M.H."/>
            <person name="Devos D.P."/>
            <person name="Kaster A.-K."/>
            <person name="Ovreas L."/>
            <person name="Rohde M."/>
            <person name="Galperin M.Y."/>
            <person name="Jogler C."/>
        </authorList>
    </citation>
    <scope>NUCLEOTIDE SEQUENCE [LARGE SCALE GENOMIC DNA]</scope>
    <source>
        <strain evidence="2 3">TBK1r</strain>
    </source>
</reference>
<name>A0ABX5XLD6_9BACT</name>
<evidence type="ECO:0008006" key="4">
    <source>
        <dbReference type="Google" id="ProtNLM"/>
    </source>
</evidence>
<accession>A0ABX5XLD6</accession>
<gene>
    <name evidence="2" type="ORF">TBK1r_17240</name>
</gene>
<organism evidence="2 3">
    <name type="scientific">Stieleria magnilauensis</name>
    <dbReference type="NCBI Taxonomy" id="2527963"/>
    <lineage>
        <taxon>Bacteria</taxon>
        <taxon>Pseudomonadati</taxon>
        <taxon>Planctomycetota</taxon>
        <taxon>Planctomycetia</taxon>
        <taxon>Pirellulales</taxon>
        <taxon>Pirellulaceae</taxon>
        <taxon>Stieleria</taxon>
    </lineage>
</organism>
<feature type="transmembrane region" description="Helical" evidence="1">
    <location>
        <begin position="31"/>
        <end position="52"/>
    </location>
</feature>
<sequence>MKNPIHLHRSKTGSGAESSSLLRWVSTPLRCHVVCGIIASGLIALASTIWIYPEILAADQPYRPQQIAEAIELISSRNRLQNQFNQADQRRRLTQQRIEQIAAWLPQDRSWENVRSSLQNEAAACDVQLIALDRGRPHQGERIAVLEAECEIRGSYPDVCRFLQRIVAADLPIWCDEIRLVRADRDHHAAATHDGNPAPVRCLATVSMRIPSAGKDTTAAKLLKRRSDHET</sequence>
<dbReference type="RefSeq" id="WP_145208853.1">
    <property type="nucleotide sequence ID" value="NZ_CP036432.1"/>
</dbReference>
<dbReference type="Proteomes" id="UP000318081">
    <property type="component" value="Chromosome"/>
</dbReference>
<keyword evidence="1" id="KW-1133">Transmembrane helix</keyword>
<dbReference type="EMBL" id="CP036432">
    <property type="protein sequence ID" value="QDV82792.1"/>
    <property type="molecule type" value="Genomic_DNA"/>
</dbReference>